<evidence type="ECO:0000259" key="1">
    <source>
        <dbReference type="Pfam" id="PF20250"/>
    </source>
</evidence>
<dbReference type="Proteomes" id="UP000186513">
    <property type="component" value="Unassembled WGS sequence"/>
</dbReference>
<dbReference type="STRING" id="1121279.SAMN02745887_00458"/>
<dbReference type="AlphaFoldDB" id="A0A1K2H6J3"/>
<evidence type="ECO:0000313" key="2">
    <source>
        <dbReference type="EMBL" id="SFZ71801.1"/>
    </source>
</evidence>
<feature type="domain" description="Flagellar Assembly Protein A N-terminal region" evidence="1">
    <location>
        <begin position="85"/>
        <end position="252"/>
    </location>
</feature>
<dbReference type="RefSeq" id="WP_072427008.1">
    <property type="nucleotide sequence ID" value="NZ_FPKR01000002.1"/>
</dbReference>
<organism evidence="2 3">
    <name type="scientific">Chitinimonas taiwanensis DSM 18899</name>
    <dbReference type="NCBI Taxonomy" id="1121279"/>
    <lineage>
        <taxon>Bacteria</taxon>
        <taxon>Pseudomonadati</taxon>
        <taxon>Pseudomonadota</taxon>
        <taxon>Betaproteobacteria</taxon>
        <taxon>Neisseriales</taxon>
        <taxon>Chitinibacteraceae</taxon>
        <taxon>Chitinimonas</taxon>
    </lineage>
</organism>
<dbReference type="EMBL" id="FPKR01000002">
    <property type="protein sequence ID" value="SFZ71801.1"/>
    <property type="molecule type" value="Genomic_DNA"/>
</dbReference>
<dbReference type="InterPro" id="IPR046866">
    <property type="entry name" value="FapA_N"/>
</dbReference>
<proteinExistence type="predicted"/>
<dbReference type="Pfam" id="PF20250">
    <property type="entry name" value="FapA_N"/>
    <property type="match status" value="1"/>
</dbReference>
<evidence type="ECO:0000313" key="3">
    <source>
        <dbReference type="Proteomes" id="UP000186513"/>
    </source>
</evidence>
<dbReference type="OrthoDB" id="5807941at2"/>
<protein>
    <recommendedName>
        <fullName evidence="1">Flagellar Assembly Protein A N-terminal region domain-containing protein</fullName>
    </recommendedName>
</protein>
<dbReference type="InterPro" id="IPR005646">
    <property type="entry name" value="FapA"/>
</dbReference>
<dbReference type="Pfam" id="PF03961">
    <property type="entry name" value="FapA"/>
    <property type="match status" value="1"/>
</dbReference>
<dbReference type="PANTHER" id="PTHR38032:SF1">
    <property type="entry name" value="RNA-BINDING PROTEIN KHPB N-TERMINAL DOMAIN-CONTAINING PROTEIN"/>
    <property type="match status" value="1"/>
</dbReference>
<gene>
    <name evidence="2" type="ORF">SAMN02745887_00458</name>
</gene>
<name>A0A1K2H6J3_9NEIS</name>
<accession>A0A1K2H6J3</accession>
<dbReference type="PANTHER" id="PTHR38032">
    <property type="entry name" value="POLYMERASE-RELATED"/>
    <property type="match status" value="1"/>
</dbReference>
<reference evidence="2 3" key="1">
    <citation type="submission" date="2016-11" db="EMBL/GenBank/DDBJ databases">
        <authorList>
            <person name="Jaros S."/>
            <person name="Januszkiewicz K."/>
            <person name="Wedrychowicz H."/>
        </authorList>
    </citation>
    <scope>NUCLEOTIDE SEQUENCE [LARGE SCALE GENOMIC DNA]</scope>
    <source>
        <strain evidence="2 3">DSM 18899</strain>
    </source>
</reference>
<sequence>MERIGFSLAFDAASQKLQAQFKSEEGAQLPDRAALDAELAVKGWSGFYLDEAAISAFFEQARQLAETPGAKPLELVIGERRDGSFKLDIAADKMSVSLTLVAPQGGRSVVDEVRPALHIKGIIHGIQDAALNEALAAGHCEDVVVALGTPPQEGEAAHFDSLIEALREAQFEAGEDEVVDYRDLGNLLIIHAGTPLMRRTPAVPGIAGTDVFGKTVPAQPVPDTPFSSALKGAAPAEGDSNQLVALIDGQPVPCANGVDVNPLIEVEQIDIESGNIQFDGTVQVKGDVKAGMHIRASGDVVIGGTLEAAEVVAGGNVVVKGGIVGRAEAQGATHGGAVETAIVRSERSVQAKFIEHGLVEARQDILVERAVRQSELSAGHDVNVGQSGSGQIMGGHLRAGLNVRTGVLGSPSGAPTHVQVGFDPYVNRDKLGQEALRKKKLEDYAKLRQLLDFLDKNPAKGAGGVREKAEMTAKAIQDEVRDLDVLLHKLSEQLALNEHARVQISKRVHAGALIQIGQKRWEALDDGPGGSWRLDDKGELLSDWVGR</sequence>
<dbReference type="InterPro" id="IPR046865">
    <property type="entry name" value="FapA_b_solenoid"/>
</dbReference>
<keyword evidence="3" id="KW-1185">Reference proteome</keyword>